<dbReference type="EMBL" id="WEAY01000024">
    <property type="protein sequence ID" value="KAB6836600.1"/>
    <property type="molecule type" value="Genomic_DNA"/>
</dbReference>
<proteinExistence type="predicted"/>
<dbReference type="Proteomes" id="UP000460333">
    <property type="component" value="Unassembled WGS sequence"/>
</dbReference>
<protein>
    <submittedName>
        <fullName evidence="5">Biotin--[acetyl-CoA-carboxylase] ligase</fullName>
    </submittedName>
</protein>
<dbReference type="Gene3D" id="3.30.930.10">
    <property type="entry name" value="Bira Bifunctional Protein, Domain 2"/>
    <property type="match status" value="1"/>
</dbReference>
<dbReference type="EMBL" id="WDZP01000024">
    <property type="protein sequence ID" value="KAB6916774.1"/>
    <property type="molecule type" value="Genomic_DNA"/>
</dbReference>
<comment type="caution">
    <text evidence="5">The sequence shown here is derived from an EMBL/GenBank/DDBJ whole genome shotgun (WGS) entry which is preliminary data.</text>
</comment>
<evidence type="ECO:0000313" key="22">
    <source>
        <dbReference type="Proteomes" id="UP000481350"/>
    </source>
</evidence>
<evidence type="ECO:0000313" key="5">
    <source>
        <dbReference type="EMBL" id="KAB7132637.1"/>
    </source>
</evidence>
<sequence>MRAFPWNNAGISRQNRGNVVPMMIALKAATPQLPRTTAVADHVVAVDETDSTNALAVQMIGDGSLTLPDHQDGELAVAVVAADRQTAGRGRNGHKWVSQPGRCSTMSYAVRIPRAIATDESVNGWLQMIAGLVTLDALNGMIEEYGAAPNQPDCSLELKWPNDVFCHGLKLGGLLSELVIPPSSGTGTDADADDDVVIVFGVGLNLALGACRLPTPQSTSLQLHVSGLPSFGEMRDAVAERQVEGFRERLVKFIADPKGQAESLREEVKAVCWARGRQVEAHFTDGTTLTGEAIGLNEDASLILRTQDGTDHTVRTADVGVL</sequence>
<evidence type="ECO:0000313" key="10">
    <source>
        <dbReference type="EMBL" id="KAB7356942.1"/>
    </source>
</evidence>
<evidence type="ECO:0000313" key="6">
    <source>
        <dbReference type="EMBL" id="KAB7201449.1"/>
    </source>
</evidence>
<evidence type="ECO:0000313" key="4">
    <source>
        <dbReference type="EMBL" id="KAB6916774.1"/>
    </source>
</evidence>
<dbReference type="Proteomes" id="UP000491334">
    <property type="component" value="Unassembled WGS sequence"/>
</dbReference>
<reference evidence="14 15" key="2">
    <citation type="journal article" date="2019" name="Nat. Med.">
        <title>A library of human gut bacterial isolates paired with longitudinal multiomics data enables mechanistic microbiome research.</title>
        <authorList>
            <person name="Poyet M."/>
            <person name="Groussin M."/>
            <person name="Gibbons S.M."/>
            <person name="Avila-Pacheco J."/>
            <person name="Jiang X."/>
            <person name="Kearney S.M."/>
            <person name="Perrotta A.R."/>
            <person name="Berdy B."/>
            <person name="Zhao S."/>
            <person name="Lieberman T.D."/>
            <person name="Swanson P.K."/>
            <person name="Smith M."/>
            <person name="Roesemann S."/>
            <person name="Alexander J.E."/>
            <person name="Rich S.A."/>
            <person name="Livny J."/>
            <person name="Vlamakis H."/>
            <person name="Clish C."/>
            <person name="Bullock K."/>
            <person name="Deik A."/>
            <person name="Scott J."/>
            <person name="Pierce K.A."/>
            <person name="Xavier R.J."/>
            <person name="Alm E.J."/>
        </authorList>
    </citation>
    <scope>NUCLEOTIDE SEQUENCE [LARGE SCALE GENOMIC DNA]</scope>
    <source>
        <strain evidence="7 16">BIOML-A118</strain>
        <strain evidence="6 20">BIOML-A136</strain>
        <strain evidence="5 18">BIOML-A166</strain>
        <strain evidence="3 22">BIOML-A283</strain>
        <strain evidence="4 23">BIOML-A284</strain>
        <strain evidence="2 21">BIOML-A320</strain>
        <strain evidence="11 19">BIOML-A37</strain>
        <strain evidence="10 17">BIOML-A55</strain>
        <strain evidence="9 14">BIOML-A65</strain>
        <strain evidence="8 15">BIOML-A75</strain>
    </source>
</reference>
<dbReference type="PANTHER" id="PTHR12835:SF5">
    <property type="entry name" value="BIOTIN--PROTEIN LIGASE"/>
    <property type="match status" value="1"/>
</dbReference>
<dbReference type="Proteomes" id="UP000430971">
    <property type="component" value="Unassembled WGS sequence"/>
</dbReference>
<evidence type="ECO:0000313" key="13">
    <source>
        <dbReference type="Proteomes" id="UP000265775"/>
    </source>
</evidence>
<evidence type="ECO:0000313" key="14">
    <source>
        <dbReference type="Proteomes" id="UP000430971"/>
    </source>
</evidence>
<dbReference type="Proteomes" id="UP000478746">
    <property type="component" value="Unassembled WGS sequence"/>
</dbReference>
<dbReference type="EMBL" id="QSAR01000001">
    <property type="protein sequence ID" value="RGW66178.1"/>
    <property type="molecule type" value="Genomic_DNA"/>
</dbReference>
<evidence type="ECO:0000313" key="16">
    <source>
        <dbReference type="Proteomes" id="UP000460333"/>
    </source>
</evidence>
<dbReference type="EMBL" id="WDTJ01000005">
    <property type="protein sequence ID" value="KAB7236054.1"/>
    <property type="molecule type" value="Genomic_DNA"/>
</dbReference>
<evidence type="ECO:0000313" key="7">
    <source>
        <dbReference type="EMBL" id="KAB7236054.1"/>
    </source>
</evidence>
<dbReference type="EMBL" id="WDVF01000024">
    <property type="protein sequence ID" value="KAB7132637.1"/>
    <property type="molecule type" value="Genomic_DNA"/>
</dbReference>
<evidence type="ECO:0000313" key="19">
    <source>
        <dbReference type="Proteomes" id="UP000468842"/>
    </source>
</evidence>
<organism evidence="5 18">
    <name type="scientific">Bifidobacterium longum</name>
    <dbReference type="NCBI Taxonomy" id="216816"/>
    <lineage>
        <taxon>Bacteria</taxon>
        <taxon>Bacillati</taxon>
        <taxon>Actinomycetota</taxon>
        <taxon>Actinomycetes</taxon>
        <taxon>Bifidobacteriales</taxon>
        <taxon>Bifidobacteriaceae</taxon>
        <taxon>Bifidobacterium</taxon>
    </lineage>
</organism>
<dbReference type="GO" id="GO:0005737">
    <property type="term" value="C:cytoplasm"/>
    <property type="evidence" value="ECO:0007669"/>
    <property type="project" value="TreeGrafter"/>
</dbReference>
<evidence type="ECO:0000313" key="8">
    <source>
        <dbReference type="EMBL" id="KAB7321212.1"/>
    </source>
</evidence>
<dbReference type="InterPro" id="IPR004143">
    <property type="entry name" value="BPL_LPL_catalytic"/>
</dbReference>
<evidence type="ECO:0000313" key="20">
    <source>
        <dbReference type="Proteomes" id="UP000476628"/>
    </source>
</evidence>
<name>A0A2I1IY78_BIFLN</name>
<reference evidence="12 13" key="1">
    <citation type="submission" date="2018-08" db="EMBL/GenBank/DDBJ databases">
        <title>A genome reference for cultivated species of the human gut microbiota.</title>
        <authorList>
            <person name="Zou Y."/>
            <person name="Xue W."/>
            <person name="Luo G."/>
        </authorList>
    </citation>
    <scope>NUCLEOTIDE SEQUENCE [LARGE SCALE GENOMIC DNA]</scope>
    <source>
        <strain evidence="12 13">AF11-12</strain>
    </source>
</reference>
<dbReference type="EMBL" id="WDUB01000024">
    <property type="protein sequence ID" value="KAB7201449.1"/>
    <property type="molecule type" value="Genomic_DNA"/>
</dbReference>
<dbReference type="Proteomes" id="UP000476628">
    <property type="component" value="Unassembled WGS sequence"/>
</dbReference>
<evidence type="ECO:0000313" key="17">
    <source>
        <dbReference type="Proteomes" id="UP000460881"/>
    </source>
</evidence>
<dbReference type="Proteomes" id="UP000265775">
    <property type="component" value="Unassembled WGS sequence"/>
</dbReference>
<gene>
    <name evidence="12" type="ORF">DWV59_00040</name>
    <name evidence="11" type="ORF">GBB40_09490</name>
    <name evidence="10" type="ORF">GBB63_10330</name>
    <name evidence="8" type="ORF">GBB65_10350</name>
    <name evidence="9" type="ORF">GBB73_10445</name>
    <name evidence="7" type="ORF">GBC43_04820</name>
    <name evidence="6" type="ORF">GBC45_10485</name>
    <name evidence="5" type="ORF">GBC97_09985</name>
    <name evidence="3" type="ORF">GBJ98_09265</name>
    <name evidence="4" type="ORF">GBK06_09335</name>
    <name evidence="2" type="ORF">GBK08_10085</name>
</gene>
<evidence type="ECO:0000313" key="11">
    <source>
        <dbReference type="EMBL" id="KAB7393740.1"/>
    </source>
</evidence>
<dbReference type="Proteomes" id="UP000460881">
    <property type="component" value="Unassembled WGS sequence"/>
</dbReference>
<evidence type="ECO:0000313" key="21">
    <source>
        <dbReference type="Proteomes" id="UP000478746"/>
    </source>
</evidence>
<dbReference type="SUPFAM" id="SSF55681">
    <property type="entry name" value="Class II aaRS and biotin synthetases"/>
    <property type="match status" value="1"/>
</dbReference>
<evidence type="ECO:0000313" key="12">
    <source>
        <dbReference type="EMBL" id="RGW66178.1"/>
    </source>
</evidence>
<evidence type="ECO:0000313" key="18">
    <source>
        <dbReference type="Proteomes" id="UP000461165"/>
    </source>
</evidence>
<dbReference type="Pfam" id="PF03099">
    <property type="entry name" value="BPL_LplA_LipB"/>
    <property type="match status" value="1"/>
</dbReference>
<dbReference type="Proteomes" id="UP000481350">
    <property type="component" value="Unassembled WGS sequence"/>
</dbReference>
<dbReference type="EMBL" id="WDZO01000025">
    <property type="protein sequence ID" value="KAB6911394.1"/>
    <property type="molecule type" value="Genomic_DNA"/>
</dbReference>
<feature type="domain" description="BPL/LPL catalytic" evidence="1">
    <location>
        <begin position="79"/>
        <end position="178"/>
    </location>
</feature>
<evidence type="ECO:0000313" key="15">
    <source>
        <dbReference type="Proteomes" id="UP000451234"/>
    </source>
</evidence>
<dbReference type="EMBL" id="WDRM01000033">
    <property type="protein sequence ID" value="KAB7334908.1"/>
    <property type="molecule type" value="Genomic_DNA"/>
</dbReference>
<dbReference type="Proteomes" id="UP000451234">
    <property type="component" value="Unassembled WGS sequence"/>
</dbReference>
<dbReference type="GO" id="GO:0004077">
    <property type="term" value="F:biotin--[biotin carboxyl-carrier protein] ligase activity"/>
    <property type="evidence" value="ECO:0007669"/>
    <property type="project" value="TreeGrafter"/>
</dbReference>
<dbReference type="PANTHER" id="PTHR12835">
    <property type="entry name" value="BIOTIN PROTEIN LIGASE"/>
    <property type="match status" value="1"/>
</dbReference>
<evidence type="ECO:0000313" key="3">
    <source>
        <dbReference type="EMBL" id="KAB6911394.1"/>
    </source>
</evidence>
<dbReference type="Proteomes" id="UP000461165">
    <property type="component" value="Unassembled WGS sequence"/>
</dbReference>
<dbReference type="EMBL" id="WDRC01000033">
    <property type="protein sequence ID" value="KAB7356942.1"/>
    <property type="molecule type" value="Genomic_DNA"/>
</dbReference>
<keyword evidence="5" id="KW-0436">Ligase</keyword>
<accession>A0A2I1IY78</accession>
<evidence type="ECO:0000313" key="9">
    <source>
        <dbReference type="EMBL" id="KAB7334908.1"/>
    </source>
</evidence>
<evidence type="ECO:0000313" key="2">
    <source>
        <dbReference type="EMBL" id="KAB6836600.1"/>
    </source>
</evidence>
<dbReference type="AlphaFoldDB" id="A0A2I1IY78"/>
<dbReference type="Proteomes" id="UP000468842">
    <property type="component" value="Unassembled WGS sequence"/>
</dbReference>
<dbReference type="EMBL" id="WDQK01000027">
    <property type="protein sequence ID" value="KAB7393740.1"/>
    <property type="molecule type" value="Genomic_DNA"/>
</dbReference>
<evidence type="ECO:0000313" key="23">
    <source>
        <dbReference type="Proteomes" id="UP000491334"/>
    </source>
</evidence>
<evidence type="ECO:0000259" key="1">
    <source>
        <dbReference type="Pfam" id="PF03099"/>
    </source>
</evidence>
<dbReference type="InterPro" id="IPR045864">
    <property type="entry name" value="aa-tRNA-synth_II/BPL/LPL"/>
</dbReference>
<dbReference type="Gene3D" id="2.30.30.100">
    <property type="match status" value="1"/>
</dbReference>
<dbReference type="EMBL" id="WDRV01000019">
    <property type="protein sequence ID" value="KAB7321212.1"/>
    <property type="molecule type" value="Genomic_DNA"/>
</dbReference>